<dbReference type="Gene3D" id="2.70.98.10">
    <property type="match status" value="1"/>
</dbReference>
<gene>
    <name evidence="1" type="ORF">EIMP300_06500</name>
</gene>
<dbReference type="AlphaFoldDB" id="A0A8S0FIP1"/>
<dbReference type="EMBL" id="AP022360">
    <property type="protein sequence ID" value="BBU79250.1"/>
    <property type="molecule type" value="Genomic_DNA"/>
</dbReference>
<name>A0A8S0FIP1_ECOLX</name>
<evidence type="ECO:0000313" key="2">
    <source>
        <dbReference type="Proteomes" id="UP000467488"/>
    </source>
</evidence>
<evidence type="ECO:0008006" key="3">
    <source>
        <dbReference type="Google" id="ProtNLM"/>
    </source>
</evidence>
<proteinExistence type="predicted"/>
<dbReference type="GO" id="GO:0030246">
    <property type="term" value="F:carbohydrate binding"/>
    <property type="evidence" value="ECO:0007669"/>
    <property type="project" value="InterPro"/>
</dbReference>
<protein>
    <recommendedName>
        <fullName evidence="3">Aldose 1-epimerase</fullName>
    </recommendedName>
</protein>
<organism evidence="1 2">
    <name type="scientific">Escherichia coli</name>
    <dbReference type="NCBI Taxonomy" id="562"/>
    <lineage>
        <taxon>Bacteria</taxon>
        <taxon>Pseudomonadati</taxon>
        <taxon>Pseudomonadota</taxon>
        <taxon>Gammaproteobacteria</taxon>
        <taxon>Enterobacterales</taxon>
        <taxon>Enterobacteriaceae</taxon>
        <taxon>Escherichia</taxon>
    </lineage>
</organism>
<accession>A0A8S0FIP1</accession>
<dbReference type="Proteomes" id="UP000467488">
    <property type="component" value="Chromosome"/>
</dbReference>
<dbReference type="InterPro" id="IPR014718">
    <property type="entry name" value="GH-type_carb-bd"/>
</dbReference>
<evidence type="ECO:0000313" key="1">
    <source>
        <dbReference type="EMBL" id="BBU79250.1"/>
    </source>
</evidence>
<reference evidence="1 2" key="1">
    <citation type="submission" date="2020-01" db="EMBL/GenBank/DDBJ databases">
        <title>Dynamics of blaIMP-6 dissemination in carbapenem resistant Enterobacteriacea isolated from regional surveillance in Osaka, Japan.</title>
        <authorList>
            <person name="Abe R."/>
            <person name="Akeda Y."/>
            <person name="Sugawara Y."/>
            <person name="Yamamoto N."/>
            <person name="Tomono K."/>
            <person name="Takeuchi D."/>
            <person name="Kawahara R."/>
            <person name="Hamada S."/>
        </authorList>
    </citation>
    <scope>NUCLEOTIDE SEQUENCE [LARGE SCALE GENOMIC DNA]</scope>
    <source>
        <strain evidence="1 2">E300</strain>
    </source>
</reference>
<sequence length="91" mass="10626">MKTERKNEHYLALQQAFDAPWPGPVGELVTLEKGNIHLQIYPHDGARITSLKAFGSEVLRQWQPQRRAFQYGCFPMVPCQNLWQGDWGMRR</sequence>